<feature type="region of interest" description="Disordered" evidence="1">
    <location>
        <begin position="87"/>
        <end position="109"/>
    </location>
</feature>
<reference evidence="2 3" key="1">
    <citation type="submission" date="2019-07" db="EMBL/GenBank/DDBJ databases">
        <title>Annotation for the trematode Paragonimus westermani.</title>
        <authorList>
            <person name="Choi Y.-J."/>
        </authorList>
    </citation>
    <scope>NUCLEOTIDE SEQUENCE [LARGE SCALE GENOMIC DNA]</scope>
    <source>
        <strain evidence="2">180907_Pwestermani</strain>
    </source>
</reference>
<proteinExistence type="predicted"/>
<keyword evidence="3" id="KW-1185">Reference proteome</keyword>
<protein>
    <submittedName>
        <fullName evidence="2">Uncharacterized protein</fullName>
    </submittedName>
</protein>
<name>A0A8T0D406_9TREM</name>
<feature type="non-terminal residue" evidence="2">
    <location>
        <position position="172"/>
    </location>
</feature>
<dbReference type="EMBL" id="JTDF01018982">
    <property type="protein sequence ID" value="KAF8562585.1"/>
    <property type="molecule type" value="Genomic_DNA"/>
</dbReference>
<gene>
    <name evidence="2" type="ORF">P879_11800</name>
</gene>
<dbReference type="AlphaFoldDB" id="A0A8T0D406"/>
<evidence type="ECO:0000256" key="1">
    <source>
        <dbReference type="SAM" id="MobiDB-lite"/>
    </source>
</evidence>
<accession>A0A8T0D406</accession>
<dbReference type="Proteomes" id="UP000699462">
    <property type="component" value="Unassembled WGS sequence"/>
</dbReference>
<comment type="caution">
    <text evidence="2">The sequence shown here is derived from an EMBL/GenBank/DDBJ whole genome shotgun (WGS) entry which is preliminary data.</text>
</comment>
<sequence>MQCFNNQLDYERSRSTETNFKRREEAVLAEEVEIEKCKEHAKKTKEEMEQEEIKKDYLEFRIGDLKGRAETLEAGLTEVRRRLVTKQRDVQKQQKEINQAKARLESRKAERHSLLQSSKMDGLKLPLIPGASSITELERQHSTGAENDDSNTELMARIYGQKAHLPIDFKRL</sequence>
<evidence type="ECO:0000313" key="2">
    <source>
        <dbReference type="EMBL" id="KAF8562585.1"/>
    </source>
</evidence>
<evidence type="ECO:0000313" key="3">
    <source>
        <dbReference type="Proteomes" id="UP000699462"/>
    </source>
</evidence>
<dbReference type="OrthoDB" id="413649at2759"/>
<organism evidence="2 3">
    <name type="scientific">Paragonimus westermani</name>
    <dbReference type="NCBI Taxonomy" id="34504"/>
    <lineage>
        <taxon>Eukaryota</taxon>
        <taxon>Metazoa</taxon>
        <taxon>Spiralia</taxon>
        <taxon>Lophotrochozoa</taxon>
        <taxon>Platyhelminthes</taxon>
        <taxon>Trematoda</taxon>
        <taxon>Digenea</taxon>
        <taxon>Plagiorchiida</taxon>
        <taxon>Troglotremata</taxon>
        <taxon>Troglotrematidae</taxon>
        <taxon>Paragonimus</taxon>
    </lineage>
</organism>